<evidence type="ECO:0000313" key="1">
    <source>
        <dbReference type="EMBL" id="CUQ24169.1"/>
    </source>
</evidence>
<name>A0A174UZ11_BACT4</name>
<proteinExistence type="predicted"/>
<dbReference type="EMBL" id="CZBI01000004">
    <property type="protein sequence ID" value="CUQ24169.1"/>
    <property type="molecule type" value="Genomic_DNA"/>
</dbReference>
<protein>
    <recommendedName>
        <fullName evidence="3">Lipoprotein</fullName>
    </recommendedName>
</protein>
<evidence type="ECO:0000313" key="2">
    <source>
        <dbReference type="Proteomes" id="UP000095541"/>
    </source>
</evidence>
<dbReference type="Proteomes" id="UP000095541">
    <property type="component" value="Unassembled WGS sequence"/>
</dbReference>
<evidence type="ECO:0008006" key="3">
    <source>
        <dbReference type="Google" id="ProtNLM"/>
    </source>
</evidence>
<dbReference type="RefSeq" id="WP_055219974.1">
    <property type="nucleotide sequence ID" value="NZ_CZBI01000004.1"/>
</dbReference>
<sequence length="216" mass="23924">MNKLIILFSLTIIILCSCKPSGVSKGRIAYKEYFNKTLKDPSSLVIHSEEVIAKDESSATFVLDIGAKNSYGGMVRQTYTIRTIGKGILDVKEYDTRSLSLNKGSSTSKNKSQEHSKPFNYTYKGKMTPVAGFYPEKYIGAELILKDSCIFTHFASSIQKIIQAIQNKDADKVFQLGGILPKGEKIKIISIDGSAFKVDSKSHEGIDIYIEQSAIF</sequence>
<organism evidence="1 2">
    <name type="scientific">Bacteroides thetaiotaomicron</name>
    <dbReference type="NCBI Taxonomy" id="818"/>
    <lineage>
        <taxon>Bacteria</taxon>
        <taxon>Pseudomonadati</taxon>
        <taxon>Bacteroidota</taxon>
        <taxon>Bacteroidia</taxon>
        <taxon>Bacteroidales</taxon>
        <taxon>Bacteroidaceae</taxon>
        <taxon>Bacteroides</taxon>
    </lineage>
</organism>
<dbReference type="PROSITE" id="PS51257">
    <property type="entry name" value="PROKAR_LIPOPROTEIN"/>
    <property type="match status" value="1"/>
</dbReference>
<reference evidence="1 2" key="1">
    <citation type="submission" date="2015-09" db="EMBL/GenBank/DDBJ databases">
        <authorList>
            <consortium name="Pathogen Informatics"/>
        </authorList>
    </citation>
    <scope>NUCLEOTIDE SEQUENCE [LARGE SCALE GENOMIC DNA]</scope>
    <source>
        <strain evidence="1 2">2789STDY5834945</strain>
    </source>
</reference>
<dbReference type="AlphaFoldDB" id="A0A174UZ11"/>
<accession>A0A174UZ11</accession>
<gene>
    <name evidence="1" type="ORF">ERS852557_03140</name>
</gene>